<keyword evidence="9" id="KW-1185">Reference proteome</keyword>
<name>E1RF36_METP4</name>
<dbReference type="SFLD" id="SFLDG01067">
    <property type="entry name" value="SPASM/twitch_domain_containing"/>
    <property type="match status" value="1"/>
</dbReference>
<dbReference type="Gene3D" id="3.20.20.70">
    <property type="entry name" value="Aldolase class I"/>
    <property type="match status" value="1"/>
</dbReference>
<feature type="domain" description="Radical SAM core" evidence="7">
    <location>
        <begin position="102"/>
        <end position="255"/>
    </location>
</feature>
<sequence>MNLQETGKKSMKRSRYNHILPLAEKDTNILYNMLTGSIMQVDDELRDIIDNGKFESIGEEEIQKVLADNGIIIPGNTDESELFCSRYDDEKQNPDYYLFVVLPTFACNLSCPYCYEGSGEILTKTMDTATLKSTIDFIKKTLAEGNPGKVVFKLYGGEPLLAIDICTGLLDEIIPWCRVQGIQADVILQTNGTVIDEKVMKELVPEITAVEVTLDGSREKHNTIRRYKDGSGSYDDIIRNLILLLDSGVKVVLRINADTPAGFTRVLDEMDEFGLKKYQDLLFYTAFISNYSLSEFLTDNGLCSRDAEKSLELKMVFDSIVRGKGWQNHYQPYSPLGKQKAVSCNFEKKGRFVIDPSGDLYKCLFCAGMKEFRVGTIGEDGEELDTAYYDLEKRNPRDFAECRECRYLPACGGGCPVRALINNGTYQSGYCGTIPKFMDQRILVHLQGKHHDYPAGENDEIFGL</sequence>
<evidence type="ECO:0000256" key="3">
    <source>
        <dbReference type="ARBA" id="ARBA00022723"/>
    </source>
</evidence>
<keyword evidence="2" id="KW-0949">S-adenosyl-L-methionine</keyword>
<dbReference type="GO" id="GO:0046872">
    <property type="term" value="F:metal ion binding"/>
    <property type="evidence" value="ECO:0007669"/>
    <property type="project" value="UniProtKB-KW"/>
</dbReference>
<evidence type="ECO:0000256" key="1">
    <source>
        <dbReference type="ARBA" id="ARBA00001966"/>
    </source>
</evidence>
<reference evidence="8 9" key="1">
    <citation type="journal article" date="2010" name="Stand. Genomic Sci.">
        <title>Complete genome sequence of Methanoplanus petrolearius type strain (SEBR 4847).</title>
        <authorList>
            <person name="Brambilla E."/>
            <person name="Djao O.D."/>
            <person name="Daligault H."/>
            <person name="Lapidus A."/>
            <person name="Lucas S."/>
            <person name="Hammon N."/>
            <person name="Nolan M."/>
            <person name="Tice H."/>
            <person name="Cheng J.F."/>
            <person name="Han C."/>
            <person name="Tapia R."/>
            <person name="Goodwin L."/>
            <person name="Pitluck S."/>
            <person name="Liolios K."/>
            <person name="Ivanova N."/>
            <person name="Mavromatis K."/>
            <person name="Mikhailova N."/>
            <person name="Pati A."/>
            <person name="Chen A."/>
            <person name="Palaniappan K."/>
            <person name="Land M."/>
            <person name="Hauser L."/>
            <person name="Chang Y.J."/>
            <person name="Jeffries C.D."/>
            <person name="Rohde M."/>
            <person name="Spring S."/>
            <person name="Sikorski J."/>
            <person name="Goker M."/>
            <person name="Woyke T."/>
            <person name="Bristow J."/>
            <person name="Eisen J.A."/>
            <person name="Markowitz V."/>
            <person name="Hugenholtz P."/>
            <person name="Kyrpides N.C."/>
            <person name="Klenk H.P."/>
        </authorList>
    </citation>
    <scope>NUCLEOTIDE SEQUENCE [LARGE SCALE GENOMIC DNA]</scope>
    <source>
        <strain evidence="9">DSM 11571 / OCM 486 / SEBR 4847</strain>
    </source>
</reference>
<dbReference type="AlphaFoldDB" id="E1RF36"/>
<keyword evidence="3" id="KW-0479">Metal-binding</keyword>
<keyword evidence="4" id="KW-0408">Iron</keyword>
<dbReference type="NCBIfam" id="TIGR04085">
    <property type="entry name" value="rSAM_more_4Fe4S"/>
    <property type="match status" value="1"/>
</dbReference>
<evidence type="ECO:0000256" key="2">
    <source>
        <dbReference type="ARBA" id="ARBA00022691"/>
    </source>
</evidence>
<dbReference type="SFLD" id="SFLDG01384">
    <property type="entry name" value="thioether_bond_formation_requi"/>
    <property type="match status" value="1"/>
</dbReference>
<dbReference type="GO" id="GO:0051536">
    <property type="term" value="F:iron-sulfur cluster binding"/>
    <property type="evidence" value="ECO:0007669"/>
    <property type="project" value="UniProtKB-KW"/>
</dbReference>
<dbReference type="SFLD" id="SFLDS00029">
    <property type="entry name" value="Radical_SAM"/>
    <property type="match status" value="1"/>
</dbReference>
<dbReference type="InterPro" id="IPR013785">
    <property type="entry name" value="Aldolase_TIM"/>
</dbReference>
<dbReference type="HOGENOM" id="CLU_009273_3_1_2"/>
<dbReference type="SFLD" id="SFLDG01386">
    <property type="entry name" value="main_SPASM_domain-containing"/>
    <property type="match status" value="1"/>
</dbReference>
<dbReference type="InterPro" id="IPR007197">
    <property type="entry name" value="rSAM"/>
</dbReference>
<proteinExistence type="inferred from homology"/>
<accession>E1RF36</accession>
<dbReference type="Proteomes" id="UP000006565">
    <property type="component" value="Chromosome"/>
</dbReference>
<dbReference type="SUPFAM" id="SSF102114">
    <property type="entry name" value="Radical SAM enzymes"/>
    <property type="match status" value="1"/>
</dbReference>
<evidence type="ECO:0000256" key="4">
    <source>
        <dbReference type="ARBA" id="ARBA00023004"/>
    </source>
</evidence>
<dbReference type="Pfam" id="PF04055">
    <property type="entry name" value="Radical_SAM"/>
    <property type="match status" value="1"/>
</dbReference>
<dbReference type="InterPro" id="IPR023885">
    <property type="entry name" value="4Fe4S-binding_SPASM_dom"/>
</dbReference>
<evidence type="ECO:0000256" key="6">
    <source>
        <dbReference type="ARBA" id="ARBA00023601"/>
    </source>
</evidence>
<dbReference type="GeneID" id="9745029"/>
<dbReference type="eggNOG" id="arCOG00945">
    <property type="taxonomic scope" value="Archaea"/>
</dbReference>
<dbReference type="GO" id="GO:0016491">
    <property type="term" value="F:oxidoreductase activity"/>
    <property type="evidence" value="ECO:0007669"/>
    <property type="project" value="InterPro"/>
</dbReference>
<dbReference type="InterPro" id="IPR058240">
    <property type="entry name" value="rSAM_sf"/>
</dbReference>
<dbReference type="KEGG" id="mpi:Mpet_2536"/>
<dbReference type="CDD" id="cd01335">
    <property type="entry name" value="Radical_SAM"/>
    <property type="match status" value="1"/>
</dbReference>
<comment type="cofactor">
    <cofactor evidence="1">
        <name>[4Fe-4S] cluster</name>
        <dbReference type="ChEBI" id="CHEBI:49883"/>
    </cofactor>
</comment>
<dbReference type="InterPro" id="IPR023867">
    <property type="entry name" value="Sulphatase_maturase_rSAM"/>
</dbReference>
<evidence type="ECO:0000256" key="5">
    <source>
        <dbReference type="ARBA" id="ARBA00023014"/>
    </source>
</evidence>
<gene>
    <name evidence="8" type="ordered locus">Mpet_2536</name>
</gene>
<organism evidence="8 9">
    <name type="scientific">Methanolacinia petrolearia (strain DSM 11571 / OCM 486 / SEBR 4847)</name>
    <name type="common">Methanoplanus petrolearius</name>
    <dbReference type="NCBI Taxonomy" id="679926"/>
    <lineage>
        <taxon>Archaea</taxon>
        <taxon>Methanobacteriati</taxon>
        <taxon>Methanobacteriota</taxon>
        <taxon>Stenosarchaea group</taxon>
        <taxon>Methanomicrobia</taxon>
        <taxon>Methanomicrobiales</taxon>
        <taxon>Methanomicrobiaceae</taxon>
        <taxon>Methanolacinia</taxon>
    </lineage>
</organism>
<dbReference type="EMBL" id="CP002117">
    <property type="protein sequence ID" value="ADN37280.1"/>
    <property type="molecule type" value="Genomic_DNA"/>
</dbReference>
<comment type="similarity">
    <text evidence="6">Belongs to the radical SAM superfamily. Anaerobic sulfatase-maturating enzyme family.</text>
</comment>
<keyword evidence="5" id="KW-0411">Iron-sulfur</keyword>
<evidence type="ECO:0000313" key="9">
    <source>
        <dbReference type="Proteomes" id="UP000006565"/>
    </source>
</evidence>
<dbReference type="PANTHER" id="PTHR43273:SF3">
    <property type="entry name" value="ANAEROBIC SULFATASE-MATURATING ENZYME HOMOLOG ASLB-RELATED"/>
    <property type="match status" value="1"/>
</dbReference>
<dbReference type="UniPathway" id="UPA00782"/>
<protein>
    <submittedName>
        <fullName evidence="8">Radical SAM domain protein</fullName>
    </submittedName>
</protein>
<dbReference type="OrthoDB" id="5620at2157"/>
<evidence type="ECO:0000259" key="7">
    <source>
        <dbReference type="Pfam" id="PF04055"/>
    </source>
</evidence>
<dbReference type="RefSeq" id="WP_013330453.1">
    <property type="nucleotide sequence ID" value="NC_014507.1"/>
</dbReference>
<dbReference type="STRING" id="679926.Mpet_2536"/>
<dbReference type="PANTHER" id="PTHR43273">
    <property type="entry name" value="ANAEROBIC SULFATASE-MATURATING ENZYME HOMOLOG ASLB-RELATED"/>
    <property type="match status" value="1"/>
</dbReference>
<evidence type="ECO:0000313" key="8">
    <source>
        <dbReference type="EMBL" id="ADN37280.1"/>
    </source>
</evidence>